<keyword evidence="2" id="KW-1185">Reference proteome</keyword>
<dbReference type="HOGENOM" id="CLU_848136_0_0_1"/>
<dbReference type="RefSeq" id="XP_073978995.1">
    <property type="nucleotide sequence ID" value="XM_074122894.1"/>
</dbReference>
<dbReference type="Proteomes" id="UP000015103">
    <property type="component" value="Unassembled WGS sequence"/>
</dbReference>
<dbReference type="EnsemblMetazoa" id="RPRC015262-RA">
    <property type="protein sequence ID" value="RPRC015262-PA"/>
    <property type="gene ID" value="RPRC015262"/>
</dbReference>
<protein>
    <submittedName>
        <fullName evidence="1">Uncharacterized protein</fullName>
    </submittedName>
</protein>
<dbReference type="AlphaFoldDB" id="T1IG43"/>
<name>T1IG43_RHOPR</name>
<dbReference type="GeneID" id="141451472"/>
<evidence type="ECO:0000313" key="2">
    <source>
        <dbReference type="Proteomes" id="UP000015103"/>
    </source>
</evidence>
<dbReference type="InParanoid" id="T1IG43"/>
<accession>T1IG43</accession>
<evidence type="ECO:0000313" key="1">
    <source>
        <dbReference type="EnsemblMetazoa" id="RPRC015262-PA"/>
    </source>
</evidence>
<reference evidence="1" key="1">
    <citation type="submission" date="2015-05" db="UniProtKB">
        <authorList>
            <consortium name="EnsemblMetazoa"/>
        </authorList>
    </citation>
    <scope>IDENTIFICATION</scope>
</reference>
<organism evidence="1 2">
    <name type="scientific">Rhodnius prolixus</name>
    <name type="common">Triatomid bug</name>
    <dbReference type="NCBI Taxonomy" id="13249"/>
    <lineage>
        <taxon>Eukaryota</taxon>
        <taxon>Metazoa</taxon>
        <taxon>Ecdysozoa</taxon>
        <taxon>Arthropoda</taxon>
        <taxon>Hexapoda</taxon>
        <taxon>Insecta</taxon>
        <taxon>Pterygota</taxon>
        <taxon>Neoptera</taxon>
        <taxon>Paraneoptera</taxon>
        <taxon>Hemiptera</taxon>
        <taxon>Heteroptera</taxon>
        <taxon>Panheteroptera</taxon>
        <taxon>Cimicomorpha</taxon>
        <taxon>Reduviidae</taxon>
        <taxon>Triatominae</taxon>
        <taxon>Rhodnius</taxon>
    </lineage>
</organism>
<dbReference type="EMBL" id="ACPB03002684">
    <property type="status" value="NOT_ANNOTATED_CDS"/>
    <property type="molecule type" value="Genomic_DNA"/>
</dbReference>
<dbReference type="VEuPathDB" id="VectorBase:RPRC015262"/>
<proteinExistence type="predicted"/>
<sequence>MDFGYQFLFIALFAITKAMRADIFYNDKEENQINSHGNSIKKMRSFPRDSFELAFPFFNELFPLSGMGTKSKETFNKNKEDKDMFLDLLDSQETPLKPSPSSKGEKVKKKNGKDKLIMSFTELFIPFQNRKSQFELNNAKKSDIFEDIFNSFPFADIDGGFFEKHDKQSLLKKHKSPKRKIEKDTISLINNNTNSQVMLKNDGNDFPKNSLINRLENEFLKAPNVITLLSRDNISEDICCNHDECHNDEHCSSDKCKLNTYRNDNINLNNENNVNRKSVLLDKTYLIYAVPGLIGIGALIFGIEILRRHNELVKQTPFLSQYNQVQTC</sequence>